<accession>A0A4Z2C6L9</accession>
<feature type="compositionally biased region" description="Polar residues" evidence="2">
    <location>
        <begin position="1"/>
        <end position="12"/>
    </location>
</feature>
<dbReference type="Proteomes" id="UP000516260">
    <property type="component" value="Chromosome 13"/>
</dbReference>
<gene>
    <name evidence="3" type="ORF">fugu_012831</name>
</gene>
<comment type="similarity">
    <text evidence="1">Belongs to the SDHAF4 family.</text>
</comment>
<dbReference type="AlphaFoldDB" id="A0A4Z2C6L9"/>
<comment type="caution">
    <text evidence="3">The sequence shown here is derived from an EMBL/GenBank/DDBJ whole genome shotgun (WGS) entry which is preliminary data.</text>
</comment>
<protein>
    <submittedName>
        <fullName evidence="3">Uncharacterized protein</fullName>
    </submittedName>
</protein>
<feature type="non-terminal residue" evidence="3">
    <location>
        <position position="1"/>
    </location>
</feature>
<keyword evidence="4" id="KW-1185">Reference proteome</keyword>
<dbReference type="EMBL" id="SWLE01000005">
    <property type="protein sequence ID" value="TNM99798.1"/>
    <property type="molecule type" value="Genomic_DNA"/>
</dbReference>
<dbReference type="Pfam" id="PF07896">
    <property type="entry name" value="DUF1674"/>
    <property type="match status" value="1"/>
</dbReference>
<evidence type="ECO:0000313" key="3">
    <source>
        <dbReference type="EMBL" id="TNM99798.1"/>
    </source>
</evidence>
<evidence type="ECO:0000256" key="2">
    <source>
        <dbReference type="SAM" id="MobiDB-lite"/>
    </source>
</evidence>
<proteinExistence type="inferred from homology"/>
<name>A0A4Z2C6L9_9TELE</name>
<evidence type="ECO:0000313" key="4">
    <source>
        <dbReference type="Proteomes" id="UP000516260"/>
    </source>
</evidence>
<dbReference type="InterPro" id="IPR012875">
    <property type="entry name" value="SDHF4"/>
</dbReference>
<feature type="region of interest" description="Disordered" evidence="2">
    <location>
        <begin position="1"/>
        <end position="100"/>
    </location>
</feature>
<reference evidence="3 4" key="1">
    <citation type="submission" date="2019-04" db="EMBL/GenBank/DDBJ databases">
        <title>The sequence and de novo assembly of Takifugu bimaculatus genome using PacBio and Hi-C technologies.</title>
        <authorList>
            <person name="Xu P."/>
            <person name="Liu B."/>
            <person name="Zhou Z."/>
        </authorList>
    </citation>
    <scope>NUCLEOTIDE SEQUENCE [LARGE SCALE GENOMIC DNA]</scope>
    <source>
        <strain evidence="3">TB-2018</strain>
        <tissue evidence="3">Muscle</tissue>
    </source>
</reference>
<evidence type="ECO:0000256" key="1">
    <source>
        <dbReference type="ARBA" id="ARBA00005701"/>
    </source>
</evidence>
<organism evidence="3 4">
    <name type="scientific">Takifugu bimaculatus</name>
    <dbReference type="NCBI Taxonomy" id="433685"/>
    <lineage>
        <taxon>Eukaryota</taxon>
        <taxon>Metazoa</taxon>
        <taxon>Chordata</taxon>
        <taxon>Craniata</taxon>
        <taxon>Vertebrata</taxon>
        <taxon>Euteleostomi</taxon>
        <taxon>Actinopterygii</taxon>
        <taxon>Neopterygii</taxon>
        <taxon>Teleostei</taxon>
        <taxon>Neoteleostei</taxon>
        <taxon>Acanthomorphata</taxon>
        <taxon>Eupercaria</taxon>
        <taxon>Tetraodontiformes</taxon>
        <taxon>Tetradontoidea</taxon>
        <taxon>Tetraodontidae</taxon>
        <taxon>Takifugu</taxon>
    </lineage>
</organism>
<sequence>ALRSTSGTTTNKEPLKKAKTPQGRFDRPDEKSKDVLQRFPDDVNPVTKEKGGPRGPEPLDMETGKERADASTSSSPPQVALSDYISNHHHGNDGQYYKPDKCMSQSDVILVFPTLSENNNNTSSSYF</sequence>
<feature type="compositionally biased region" description="Basic and acidic residues" evidence="2">
    <location>
        <begin position="24"/>
        <end position="52"/>
    </location>
</feature>